<name>A0A2Y8ZZY7_9MICO</name>
<evidence type="ECO:0000313" key="7">
    <source>
        <dbReference type="EMBL" id="SSA36858.1"/>
    </source>
</evidence>
<feature type="binding site" evidence="4">
    <location>
        <position position="293"/>
    </location>
    <ligand>
        <name>S-adenosyl-L-methionine</name>
        <dbReference type="ChEBI" id="CHEBI:59789"/>
    </ligand>
</feature>
<dbReference type="OrthoDB" id="9804590at2"/>
<reference evidence="7 8" key="1">
    <citation type="submission" date="2016-10" db="EMBL/GenBank/DDBJ databases">
        <authorList>
            <person name="Cai Z."/>
        </authorList>
    </citation>
    <scope>NUCLEOTIDE SEQUENCE [LARGE SCALE GENOMIC DNA]</scope>
    <source>
        <strain evidence="7 8">CGMCC 1.10826</strain>
    </source>
</reference>
<dbReference type="InterPro" id="IPR029063">
    <property type="entry name" value="SAM-dependent_MTases_sf"/>
</dbReference>
<feature type="binding site" evidence="4">
    <location>
        <position position="264"/>
    </location>
    <ligand>
        <name>S-adenosyl-L-methionine</name>
        <dbReference type="ChEBI" id="CHEBI:59789"/>
    </ligand>
</feature>
<evidence type="ECO:0000259" key="6">
    <source>
        <dbReference type="PROSITE" id="PS50926"/>
    </source>
</evidence>
<proteinExistence type="inferred from homology"/>
<dbReference type="InterPro" id="IPR002792">
    <property type="entry name" value="TRAM_dom"/>
</dbReference>
<dbReference type="RefSeq" id="WP_110850989.1">
    <property type="nucleotide sequence ID" value="NZ_QKLZ01000001.1"/>
</dbReference>
<dbReference type="PROSITE" id="PS50926">
    <property type="entry name" value="TRAM"/>
    <property type="match status" value="1"/>
</dbReference>
<feature type="region of interest" description="Disordered" evidence="5">
    <location>
        <begin position="213"/>
        <end position="238"/>
    </location>
</feature>
<dbReference type="SUPFAM" id="SSF53335">
    <property type="entry name" value="S-adenosyl-L-methionine-dependent methyltransferases"/>
    <property type="match status" value="1"/>
</dbReference>
<feature type="active site" description="Nucleophile" evidence="4">
    <location>
        <position position="388"/>
    </location>
</feature>
<dbReference type="PANTHER" id="PTHR11061">
    <property type="entry name" value="RNA M5U METHYLTRANSFERASE"/>
    <property type="match status" value="1"/>
</dbReference>
<keyword evidence="3 4" id="KW-0949">S-adenosyl-L-methionine</keyword>
<comment type="similarity">
    <text evidence="4">Belongs to the class I-like SAM-binding methyltransferase superfamily. RNA M5U methyltransferase family.</text>
</comment>
<evidence type="ECO:0000256" key="5">
    <source>
        <dbReference type="SAM" id="MobiDB-lite"/>
    </source>
</evidence>
<keyword evidence="2 4" id="KW-0808">Transferase</keyword>
<dbReference type="PROSITE" id="PS51687">
    <property type="entry name" value="SAM_MT_RNA_M5U"/>
    <property type="match status" value="1"/>
</dbReference>
<dbReference type="Proteomes" id="UP000250222">
    <property type="component" value="Unassembled WGS sequence"/>
</dbReference>
<dbReference type="InterPro" id="IPR010280">
    <property type="entry name" value="U5_MeTrfase_fam"/>
</dbReference>
<dbReference type="Gene3D" id="2.40.50.140">
    <property type="entry name" value="Nucleic acid-binding proteins"/>
    <property type="match status" value="1"/>
</dbReference>
<protein>
    <submittedName>
        <fullName evidence="7">tRNA/tmRNA/rRNA uracil-C5-methylase, TrmA/RlmC/RlmD family</fullName>
    </submittedName>
</protein>
<dbReference type="Gene3D" id="3.40.50.150">
    <property type="entry name" value="Vaccinia Virus protein VP39"/>
    <property type="match status" value="1"/>
</dbReference>
<dbReference type="InterPro" id="IPR012340">
    <property type="entry name" value="NA-bd_OB-fold"/>
</dbReference>
<evidence type="ECO:0000256" key="4">
    <source>
        <dbReference type="PROSITE-ProRule" id="PRU01024"/>
    </source>
</evidence>
<evidence type="ECO:0000256" key="2">
    <source>
        <dbReference type="ARBA" id="ARBA00022679"/>
    </source>
</evidence>
<gene>
    <name evidence="7" type="ORF">SAMN05216184_101512</name>
</gene>
<feature type="binding site" evidence="4">
    <location>
        <position position="317"/>
    </location>
    <ligand>
        <name>S-adenosyl-L-methionine</name>
        <dbReference type="ChEBI" id="CHEBI:59789"/>
    </ligand>
</feature>
<dbReference type="GO" id="GO:0070041">
    <property type="term" value="F:rRNA (uridine-C5-)-methyltransferase activity"/>
    <property type="evidence" value="ECO:0007669"/>
    <property type="project" value="TreeGrafter"/>
</dbReference>
<dbReference type="Gene3D" id="2.40.50.1070">
    <property type="match status" value="1"/>
</dbReference>
<keyword evidence="1 4" id="KW-0489">Methyltransferase</keyword>
<feature type="binding site" evidence="4">
    <location>
        <position position="361"/>
    </location>
    <ligand>
        <name>S-adenosyl-L-methionine</name>
        <dbReference type="ChEBI" id="CHEBI:59789"/>
    </ligand>
</feature>
<evidence type="ECO:0000256" key="3">
    <source>
        <dbReference type="ARBA" id="ARBA00022691"/>
    </source>
</evidence>
<dbReference type="Pfam" id="PF01938">
    <property type="entry name" value="TRAM"/>
    <property type="match status" value="1"/>
</dbReference>
<evidence type="ECO:0000256" key="1">
    <source>
        <dbReference type="ARBA" id="ARBA00022603"/>
    </source>
</evidence>
<dbReference type="GO" id="GO:0070475">
    <property type="term" value="P:rRNA base methylation"/>
    <property type="evidence" value="ECO:0007669"/>
    <property type="project" value="TreeGrafter"/>
</dbReference>
<dbReference type="EMBL" id="UETB01000001">
    <property type="protein sequence ID" value="SSA36858.1"/>
    <property type="molecule type" value="Genomic_DNA"/>
</dbReference>
<dbReference type="PANTHER" id="PTHR11061:SF30">
    <property type="entry name" value="TRNA (URACIL(54)-C(5))-METHYLTRANSFERASE"/>
    <property type="match status" value="1"/>
</dbReference>
<dbReference type="SUPFAM" id="SSF50249">
    <property type="entry name" value="Nucleic acid-binding proteins"/>
    <property type="match status" value="1"/>
</dbReference>
<dbReference type="AlphaFoldDB" id="A0A2Y8ZZY7"/>
<dbReference type="Pfam" id="PF05958">
    <property type="entry name" value="tRNA_U5-meth_tr"/>
    <property type="match status" value="1"/>
</dbReference>
<organism evidence="7 8">
    <name type="scientific">Georgenia satyanarayanai</name>
    <dbReference type="NCBI Taxonomy" id="860221"/>
    <lineage>
        <taxon>Bacteria</taxon>
        <taxon>Bacillati</taxon>
        <taxon>Actinomycetota</taxon>
        <taxon>Actinomycetes</taxon>
        <taxon>Micrococcales</taxon>
        <taxon>Bogoriellaceae</taxon>
        <taxon>Georgenia</taxon>
    </lineage>
</organism>
<dbReference type="CDD" id="cd02440">
    <property type="entry name" value="AdoMet_MTases"/>
    <property type="match status" value="1"/>
</dbReference>
<feature type="domain" description="TRAM" evidence="6">
    <location>
        <begin position="1"/>
        <end position="58"/>
    </location>
</feature>
<accession>A0A2Y8ZZY7</accession>
<keyword evidence="8" id="KW-1185">Reference proteome</keyword>
<evidence type="ECO:0000313" key="8">
    <source>
        <dbReference type="Proteomes" id="UP000250222"/>
    </source>
</evidence>
<sequence>MDVLTGVTVGPPAHGGHCVARVEGRVVFVRHSAPGEVVDVRLTDAGEGRKFWRGDAVVVHEASPDRGPSRWPEAGPGGVGGGELAHLALAAQRRWKAEVVRDTLRRIGHLELDHLGPLVVEPLGEDDAREGLGTRTRIDLVLDAASRPGMYRHRSHDVVPLERMPLAVPAITDADLFAPGRWDGVPPGTRLDVVAPSDGPVVVLADGRPVDLADPARSLAPRREARPRRGRRGSSAPARVAVHERVATAVGDLHYRVDATGFWQVHRDAPAALVDAVLAAVRPEPGQRVVDLYSGAGLFTLPLARAVGEGGRVDAVEVNDRAVKDARRNLHDSPQATLHVAGVTAGVVQGLGSGVDAVVLDPPRSGAGTEVVTALTELRPRRIVYVACDPAALARDLRTAVDHGYDVTALTGYDLFPHTHHVECVAVLEPRSS</sequence>